<dbReference type="Pfam" id="PF12705">
    <property type="entry name" value="PDDEXK_1"/>
    <property type="match status" value="1"/>
</dbReference>
<feature type="compositionally biased region" description="Basic and acidic residues" evidence="6">
    <location>
        <begin position="630"/>
        <end position="646"/>
    </location>
</feature>
<evidence type="ECO:0000313" key="8">
    <source>
        <dbReference type="EMBL" id="OZG60807.1"/>
    </source>
</evidence>
<protein>
    <submittedName>
        <fullName evidence="8">UvrD4</fullName>
    </submittedName>
</protein>
<dbReference type="GO" id="GO:0043138">
    <property type="term" value="F:3'-5' DNA helicase activity"/>
    <property type="evidence" value="ECO:0007669"/>
    <property type="project" value="TreeGrafter"/>
</dbReference>
<evidence type="ECO:0000256" key="6">
    <source>
        <dbReference type="SAM" id="MobiDB-lite"/>
    </source>
</evidence>
<dbReference type="GO" id="GO:0004527">
    <property type="term" value="F:exonuclease activity"/>
    <property type="evidence" value="ECO:0007669"/>
    <property type="project" value="UniProtKB-KW"/>
</dbReference>
<dbReference type="InterPro" id="IPR000212">
    <property type="entry name" value="DNA_helicase_UvrD/REP"/>
</dbReference>
<sequence length="1530" mass="162328">MSEQWNASAILDGLERDGTARLVVGAPGAGKTDFALAVLQAGLRRYGSADAVMAVSGRVTADALGNRVIRHIGFSGQARPVTTLGAVAFRAIAAARRAEGLALPKLLNGAEQDALLRRVMATHVWHARVGDDCRTCALLRHYFAQSDWVGLVHDADASASRFSVGPGAEEGGATSADMFERGVSDAFIGQLRDMLARLDELGVSSEQEAGLIADVAADARLTVQWGLAFALRREYIAIQGLAYPGQYRLDASYLLVAGARAVRAAIERDGRDMRPSALDLPRLLVIDDVQDTTLAGLRFVEALDEAGVRLVLVGNPDEAVQTFRGSYPEYLMRQAVTGSLHAIELPLGACAALVDDVSDDIAEDGDTVTEPGGTDEKEAASGSGAMIGAARIMASRVSLSIASPEEEPLPLARRPGKLVEALRAGRIGGEGRRSGGEVDGCAYAVDGSLNAGLYRSPREELDDTVWRIKHAHLDHRVRWNDMAVIAHDNATVRQYGERLRRDGVPVRYSSITRPLKDESLVRGLFALVELAELRREGVSGCRLGLGAVAAYVRGRVAEIMGGPLIGTGARPGSGMPARLASVESAMDAIESLAGIAGSGTVVDNLVAAWATMCETYRETHCETDCETSLDESRENAEASLDGEGRASRPLYDVDGNAVRDGSRITVDDSLIGGGGAPFEKAPAFGSDALYVLLVFDEETVAPADVVVDAVRLVLGKDPQARAFANLWSMVSEIARKLGRLPAEQRRQPRYALSVAWDATGVASAWQRMALDNTADGRAANDRLDAAMRLFQFAEDSTASRDIMGFMAQVRGMEVQADSLAHVGPVEDALTLTTPAGASGRHWKYVWLPAVQQDVWPNLAGRNALFGGEDLADLVLHGGIDHGAMDGHDPRLASVLSSEKKSFLVALTRASCEVSVSAVWNDDLTPSDFLFGYLPERYPRSKAQARYTSVGGGEETRYDLAGLDADPRGLVAAARVALATADAGSAESEDAVAALALLAGNGMSAADPDDWSFARSAVENGDDGMIGKTGISGALEGEAGTPDDMSGAVADDTVNGSAGYTLNDALGDATNGDAADVGSRSITQSVTDVTDGTGDVGARDVEAGHNRGDAGHAGEPVPVAALSPSAVDSLWACPVCWMLENRFAGPRPGSVATAFGTLIHTVAQQGSEEGLDRLNSDPERMQSLGLDASATSVQRIDAVTARLRAIYESKRTDPNAITDTRDRYAAIRKDDAAADMLSNIAGYFVASDGDAGAYLGRNAEAIELGRLEHVECEREFAARFNLDDILDTYNGLEGMQPVSRSILMACMGTLVGGWPEGMDEHLTIRLSGRIDRMETRILADGSESVRLIDYKTGKVPSVKQIFNDLQLVCYQLGLAFPEGRMRGAVALAAMPPIGQSELFHVGQNGAPAQSYAPEGIFQPPLFTHGTLNAEPFTPRFHYKDAGAFLDMPTPDPGNPPEGVEAGDWRRFSALAGTQTMWALTMIARVFYAGAASRSATITAHPQPTHVAFCRMKQSCPACAGQVDTIFETRQA</sequence>
<feature type="region of interest" description="Disordered" evidence="6">
    <location>
        <begin position="1071"/>
        <end position="1113"/>
    </location>
</feature>
<dbReference type="RefSeq" id="WP_233428095.1">
    <property type="nucleotide sequence ID" value="NZ_MWWW01000005.1"/>
</dbReference>
<reference evidence="8 9" key="1">
    <citation type="journal article" date="2017" name="BMC Genomics">
        <title>Comparative genomic and phylogenomic analyses of the Bifidobacteriaceae family.</title>
        <authorList>
            <person name="Lugli G.A."/>
            <person name="Milani C."/>
            <person name="Turroni F."/>
            <person name="Duranti S."/>
            <person name="Mancabelli L."/>
            <person name="Mangifesta M."/>
            <person name="Ferrario C."/>
            <person name="Modesto M."/>
            <person name="Mattarelli P."/>
            <person name="Jiri K."/>
            <person name="van Sinderen D."/>
            <person name="Ventura M."/>
        </authorList>
    </citation>
    <scope>NUCLEOTIDE SEQUENCE [LARGE SCALE GENOMIC DNA]</scope>
    <source>
        <strain evidence="8 9">DSM 100196</strain>
    </source>
</reference>
<dbReference type="EMBL" id="MWWW01000005">
    <property type="protein sequence ID" value="OZG60807.1"/>
    <property type="molecule type" value="Genomic_DNA"/>
</dbReference>
<keyword evidence="4" id="KW-0269">Exonuclease</keyword>
<feature type="compositionally biased region" description="Basic and acidic residues" evidence="6">
    <location>
        <begin position="1096"/>
        <end position="1111"/>
    </location>
</feature>
<dbReference type="InterPro" id="IPR038726">
    <property type="entry name" value="PDDEXK_AddAB-type"/>
</dbReference>
<keyword evidence="4" id="KW-0378">Hydrolase</keyword>
<evidence type="ECO:0000313" key="9">
    <source>
        <dbReference type="Proteomes" id="UP000216871"/>
    </source>
</evidence>
<dbReference type="GO" id="GO:0005524">
    <property type="term" value="F:ATP binding"/>
    <property type="evidence" value="ECO:0007669"/>
    <property type="project" value="InterPro"/>
</dbReference>
<feature type="region of interest" description="Disordered" evidence="6">
    <location>
        <begin position="628"/>
        <end position="652"/>
    </location>
</feature>
<keyword evidence="1" id="KW-0540">Nuclease</keyword>
<evidence type="ECO:0000256" key="5">
    <source>
        <dbReference type="ARBA" id="ARBA00023204"/>
    </source>
</evidence>
<dbReference type="InterPro" id="IPR027417">
    <property type="entry name" value="P-loop_NTPase"/>
</dbReference>
<feature type="domain" description="PD-(D/E)XK endonuclease-like" evidence="7">
    <location>
        <begin position="1121"/>
        <end position="1374"/>
    </location>
</feature>
<organism evidence="8 9">
    <name type="scientific">Bifidobacterium myosotis</name>
    <dbReference type="NCBI Taxonomy" id="1630166"/>
    <lineage>
        <taxon>Bacteria</taxon>
        <taxon>Bacillati</taxon>
        <taxon>Actinomycetota</taxon>
        <taxon>Actinomycetes</taxon>
        <taxon>Bifidobacteriales</taxon>
        <taxon>Bifidobacteriaceae</taxon>
        <taxon>Bifidobacterium</taxon>
    </lineage>
</organism>
<dbReference type="GO" id="GO:0000725">
    <property type="term" value="P:recombinational repair"/>
    <property type="evidence" value="ECO:0007669"/>
    <property type="project" value="TreeGrafter"/>
</dbReference>
<dbReference type="Proteomes" id="UP000216871">
    <property type="component" value="Unassembled WGS sequence"/>
</dbReference>
<dbReference type="PANTHER" id="PTHR11070:SF2">
    <property type="entry name" value="ATP-DEPENDENT DNA HELICASE SRS2"/>
    <property type="match status" value="1"/>
</dbReference>
<keyword evidence="9" id="KW-1185">Reference proteome</keyword>
<dbReference type="SUPFAM" id="SSF52540">
    <property type="entry name" value="P-loop containing nucleoside triphosphate hydrolases"/>
    <property type="match status" value="1"/>
</dbReference>
<accession>A0A261FNT0</accession>
<dbReference type="Gene3D" id="3.90.320.10">
    <property type="match status" value="1"/>
</dbReference>
<evidence type="ECO:0000256" key="4">
    <source>
        <dbReference type="ARBA" id="ARBA00022839"/>
    </source>
</evidence>
<dbReference type="Gene3D" id="3.40.50.300">
    <property type="entry name" value="P-loop containing nucleotide triphosphate hydrolases"/>
    <property type="match status" value="1"/>
</dbReference>
<evidence type="ECO:0000256" key="3">
    <source>
        <dbReference type="ARBA" id="ARBA00022806"/>
    </source>
</evidence>
<proteinExistence type="predicted"/>
<keyword evidence="5" id="KW-0234">DNA repair</keyword>
<keyword evidence="2" id="KW-0227">DNA damage</keyword>
<comment type="caution">
    <text evidence="8">The sequence shown here is derived from an EMBL/GenBank/DDBJ whole genome shotgun (WGS) entry which is preliminary data.</text>
</comment>
<dbReference type="InterPro" id="IPR011604">
    <property type="entry name" value="PDDEXK-like_dom_sf"/>
</dbReference>
<name>A0A261FNT0_9BIFI</name>
<dbReference type="PANTHER" id="PTHR11070">
    <property type="entry name" value="UVRD / RECB / PCRA DNA HELICASE FAMILY MEMBER"/>
    <property type="match status" value="1"/>
</dbReference>
<evidence type="ECO:0000256" key="2">
    <source>
        <dbReference type="ARBA" id="ARBA00022763"/>
    </source>
</evidence>
<gene>
    <name evidence="8" type="ORF">BMYO_0604</name>
</gene>
<keyword evidence="3" id="KW-0347">Helicase</keyword>
<evidence type="ECO:0000256" key="1">
    <source>
        <dbReference type="ARBA" id="ARBA00022722"/>
    </source>
</evidence>
<keyword evidence="3" id="KW-0547">Nucleotide-binding</keyword>
<dbReference type="GO" id="GO:0003677">
    <property type="term" value="F:DNA binding"/>
    <property type="evidence" value="ECO:0007669"/>
    <property type="project" value="InterPro"/>
</dbReference>
<evidence type="ECO:0000259" key="7">
    <source>
        <dbReference type="Pfam" id="PF12705"/>
    </source>
</evidence>
<keyword evidence="3" id="KW-0067">ATP-binding</keyword>